<keyword evidence="1" id="KW-0450">Lipoyl</keyword>
<dbReference type="Gene3D" id="2.40.50.100">
    <property type="match status" value="1"/>
</dbReference>
<dbReference type="PROSITE" id="PS50968">
    <property type="entry name" value="BIOTINYL_LIPOYL"/>
    <property type="match status" value="1"/>
</dbReference>
<proteinExistence type="predicted"/>
<dbReference type="InterPro" id="IPR003016">
    <property type="entry name" value="2-oxoA_DH_lipoyl-BS"/>
</dbReference>
<dbReference type="NCBIfam" id="NF011457">
    <property type="entry name" value="PRK14875.1"/>
    <property type="match status" value="1"/>
</dbReference>
<evidence type="ECO:0000256" key="1">
    <source>
        <dbReference type="ARBA" id="ARBA00022823"/>
    </source>
</evidence>
<gene>
    <name evidence="3" type="ORF">GCM10010517_08900</name>
</gene>
<evidence type="ECO:0000313" key="3">
    <source>
        <dbReference type="EMBL" id="GAA2851311.1"/>
    </source>
</evidence>
<dbReference type="Pfam" id="PF00364">
    <property type="entry name" value="Biotin_lipoyl"/>
    <property type="match status" value="1"/>
</dbReference>
<dbReference type="InterPro" id="IPR011053">
    <property type="entry name" value="Single_hybrid_motif"/>
</dbReference>
<accession>A0ABN3VR73</accession>
<dbReference type="PANTHER" id="PTHR46438:SF11">
    <property type="entry name" value="LIPASE-RELATED"/>
    <property type="match status" value="1"/>
</dbReference>
<dbReference type="InterPro" id="IPR000073">
    <property type="entry name" value="AB_hydrolase_1"/>
</dbReference>
<reference evidence="3 4" key="1">
    <citation type="journal article" date="2019" name="Int. J. Syst. Evol. Microbiol.">
        <title>The Global Catalogue of Microorganisms (GCM) 10K type strain sequencing project: providing services to taxonomists for standard genome sequencing and annotation.</title>
        <authorList>
            <consortium name="The Broad Institute Genomics Platform"/>
            <consortium name="The Broad Institute Genome Sequencing Center for Infectious Disease"/>
            <person name="Wu L."/>
            <person name="Ma J."/>
        </authorList>
    </citation>
    <scope>NUCLEOTIDE SEQUENCE [LARGE SCALE GENOMIC DNA]</scope>
    <source>
        <strain evidence="3 4">JCM 6242</strain>
    </source>
</reference>
<dbReference type="Proteomes" id="UP001500831">
    <property type="component" value="Unassembled WGS sequence"/>
</dbReference>
<organism evidence="3 4">
    <name type="scientific">Streptosporangium fragile</name>
    <dbReference type="NCBI Taxonomy" id="46186"/>
    <lineage>
        <taxon>Bacteria</taxon>
        <taxon>Bacillati</taxon>
        <taxon>Actinomycetota</taxon>
        <taxon>Actinomycetes</taxon>
        <taxon>Streptosporangiales</taxon>
        <taxon>Streptosporangiaceae</taxon>
        <taxon>Streptosporangium</taxon>
    </lineage>
</organism>
<dbReference type="InterPro" id="IPR000089">
    <property type="entry name" value="Biotin_lipoyl"/>
</dbReference>
<feature type="domain" description="Lipoyl-binding" evidence="2">
    <location>
        <begin position="4"/>
        <end position="79"/>
    </location>
</feature>
<dbReference type="PANTHER" id="PTHR46438">
    <property type="entry name" value="ALPHA/BETA-HYDROLASES SUPERFAMILY PROTEIN"/>
    <property type="match status" value="1"/>
</dbReference>
<dbReference type="CDD" id="cd06849">
    <property type="entry name" value="lipoyl_domain"/>
    <property type="match status" value="1"/>
</dbReference>
<name>A0ABN3VR73_9ACTN</name>
<dbReference type="InterPro" id="IPR029058">
    <property type="entry name" value="AB_hydrolase_fold"/>
</dbReference>
<keyword evidence="4" id="KW-1185">Reference proteome</keyword>
<dbReference type="PROSITE" id="PS00189">
    <property type="entry name" value="LIPOYL"/>
    <property type="match status" value="1"/>
</dbReference>
<dbReference type="RefSeq" id="WP_344968077.1">
    <property type="nucleotide sequence ID" value="NZ_BAAAVI010000004.1"/>
</dbReference>
<dbReference type="EMBL" id="BAAAVI010000004">
    <property type="protein sequence ID" value="GAA2851311.1"/>
    <property type="molecule type" value="Genomic_DNA"/>
</dbReference>
<evidence type="ECO:0000259" key="2">
    <source>
        <dbReference type="PROSITE" id="PS50968"/>
    </source>
</evidence>
<dbReference type="Gene3D" id="3.40.50.1820">
    <property type="entry name" value="alpha/beta hydrolase"/>
    <property type="match status" value="1"/>
</dbReference>
<dbReference type="SUPFAM" id="SSF51230">
    <property type="entry name" value="Single hybrid motif"/>
    <property type="match status" value="1"/>
</dbReference>
<sequence length="378" mass="39979">MSDVQPIGMPKWGLSMTRGQVDAWIVDVGDEISVGDDVVEVETEKINGVIESPVSGVVRRRVVEKGDWVPVGGLLAVVADPSVPEEEIDRFVEEFQAGLVPAEEDGETAGDGPETTEVGGRTIRYIRRGETGDPVVLVHGFGGDLNNWLFTIPALAERHRVYALDLPGHGGSAKDVEPGGLDALAQTLLGFLAVNGIDRAHLVGHSMGGLVAMAAALRAPRHAASLTLIGSAGFGTEMDAAYIDGFVGAGNRRELKPVLQRLFADPELVTRQLVDDVLRYKRLDGVDAALRLLADRLFPGGAQRHVLIGDVGGLGLPTLVVWGDRDQVIPPSHAGNAPAGARVSVLEGVGHSPHMERANDVNRLLEGFLTGLPDLSGT</sequence>
<dbReference type="SUPFAM" id="SSF53474">
    <property type="entry name" value="alpha/beta-Hydrolases"/>
    <property type="match status" value="1"/>
</dbReference>
<comment type="caution">
    <text evidence="3">The sequence shown here is derived from an EMBL/GenBank/DDBJ whole genome shotgun (WGS) entry which is preliminary data.</text>
</comment>
<evidence type="ECO:0000313" key="4">
    <source>
        <dbReference type="Proteomes" id="UP001500831"/>
    </source>
</evidence>
<protein>
    <submittedName>
        <fullName evidence="3">Acetoin dehydrogenase dihydrolipoyllysine-residue acetyltransferase subunit</fullName>
    </submittedName>
</protein>
<dbReference type="Pfam" id="PF00561">
    <property type="entry name" value="Abhydrolase_1"/>
    <property type="match status" value="1"/>
</dbReference>
<dbReference type="PRINTS" id="PR00111">
    <property type="entry name" value="ABHYDROLASE"/>
</dbReference>